<dbReference type="CDD" id="cd00207">
    <property type="entry name" value="fer2"/>
    <property type="match status" value="1"/>
</dbReference>
<dbReference type="PROSITE" id="PS51085">
    <property type="entry name" value="2FE2S_FER_2"/>
    <property type="match status" value="1"/>
</dbReference>
<proteinExistence type="inferred from homology"/>
<feature type="chain" id="PRO_5032774685" description="2Fe-2S ferredoxin-type domain-containing protein" evidence="7">
    <location>
        <begin position="22"/>
        <end position="240"/>
    </location>
</feature>
<dbReference type="GO" id="GO:0051537">
    <property type="term" value="F:2 iron, 2 sulfur cluster binding"/>
    <property type="evidence" value="ECO:0007669"/>
    <property type="project" value="UniProtKB-KW"/>
</dbReference>
<feature type="domain" description="2Fe-2S ferredoxin-type" evidence="8">
    <location>
        <begin position="138"/>
        <end position="237"/>
    </location>
</feature>
<dbReference type="PANTHER" id="PTHR23426:SF65">
    <property type="entry name" value="FERREDOXIN-2, MITOCHONDRIAL"/>
    <property type="match status" value="1"/>
</dbReference>
<organism evidence="9 10">
    <name type="scientific">Tribonema minus</name>
    <dbReference type="NCBI Taxonomy" id="303371"/>
    <lineage>
        <taxon>Eukaryota</taxon>
        <taxon>Sar</taxon>
        <taxon>Stramenopiles</taxon>
        <taxon>Ochrophyta</taxon>
        <taxon>PX clade</taxon>
        <taxon>Xanthophyceae</taxon>
        <taxon>Tribonematales</taxon>
        <taxon>Tribonemataceae</taxon>
        <taxon>Tribonema</taxon>
    </lineage>
</organism>
<dbReference type="Proteomes" id="UP000664859">
    <property type="component" value="Unassembled WGS sequence"/>
</dbReference>
<keyword evidence="3" id="KW-0479">Metal-binding</keyword>
<keyword evidence="7" id="KW-0732">Signal</keyword>
<dbReference type="OrthoDB" id="192404at2759"/>
<dbReference type="InterPro" id="IPR036010">
    <property type="entry name" value="2Fe-2S_ferredoxin-like_sf"/>
</dbReference>
<dbReference type="GO" id="GO:0009055">
    <property type="term" value="F:electron transfer activity"/>
    <property type="evidence" value="ECO:0007669"/>
    <property type="project" value="TreeGrafter"/>
</dbReference>
<name>A0A836CP36_9STRA</name>
<keyword evidence="4" id="KW-0408">Iron</keyword>
<sequence>MALFRARVALALLVTVLHAQAFVVPRAGQRVVLRPWAAKVVDVSLPKPLGIALEELQPGKPAGVRVQEVREGGSAIKSGDVLPGMVLVSLNGIDCTTKDFDTIMDMLIGATDSQPIQLSFSLEVDDEQIPQPIKTGPCELHVLLPKGETMVLKARNGDNLRKVLMAGKVSIYEGLAVMTNCNGAGQCGTCVTKVVGQGWSPRSDYEANKLKGRPQSHRLACQTLVEGDAVITVRPAKNDS</sequence>
<evidence type="ECO:0000313" key="10">
    <source>
        <dbReference type="Proteomes" id="UP000664859"/>
    </source>
</evidence>
<dbReference type="GO" id="GO:0046872">
    <property type="term" value="F:metal ion binding"/>
    <property type="evidence" value="ECO:0007669"/>
    <property type="project" value="UniProtKB-KW"/>
</dbReference>
<keyword evidence="10" id="KW-1185">Reference proteome</keyword>
<dbReference type="EMBL" id="JAFCMP010000034">
    <property type="protein sequence ID" value="KAG5190451.1"/>
    <property type="molecule type" value="Genomic_DNA"/>
</dbReference>
<evidence type="ECO:0000256" key="2">
    <source>
        <dbReference type="ARBA" id="ARBA00022714"/>
    </source>
</evidence>
<reference evidence="9" key="1">
    <citation type="submission" date="2021-02" db="EMBL/GenBank/DDBJ databases">
        <title>First Annotated Genome of the Yellow-green Alga Tribonema minus.</title>
        <authorList>
            <person name="Mahan K.M."/>
        </authorList>
    </citation>
    <scope>NUCLEOTIDE SEQUENCE</scope>
    <source>
        <strain evidence="9">UTEX B ZZ1240</strain>
    </source>
</reference>
<feature type="signal peptide" evidence="7">
    <location>
        <begin position="1"/>
        <end position="21"/>
    </location>
</feature>
<dbReference type="InterPro" id="IPR001478">
    <property type="entry name" value="PDZ"/>
</dbReference>
<evidence type="ECO:0000256" key="1">
    <source>
        <dbReference type="ARBA" id="ARBA00010914"/>
    </source>
</evidence>
<evidence type="ECO:0000256" key="6">
    <source>
        <dbReference type="ARBA" id="ARBA00034078"/>
    </source>
</evidence>
<dbReference type="PANTHER" id="PTHR23426">
    <property type="entry name" value="FERREDOXIN/ADRENODOXIN"/>
    <property type="match status" value="1"/>
</dbReference>
<evidence type="ECO:0000256" key="7">
    <source>
        <dbReference type="SAM" id="SignalP"/>
    </source>
</evidence>
<evidence type="ECO:0000256" key="5">
    <source>
        <dbReference type="ARBA" id="ARBA00023014"/>
    </source>
</evidence>
<gene>
    <name evidence="9" type="ORF">JKP88DRAFT_192205</name>
</gene>
<dbReference type="AlphaFoldDB" id="A0A836CP36"/>
<dbReference type="SUPFAM" id="SSF54292">
    <property type="entry name" value="2Fe-2S ferredoxin-like"/>
    <property type="match status" value="1"/>
</dbReference>
<keyword evidence="2" id="KW-0001">2Fe-2S</keyword>
<dbReference type="Pfam" id="PF00111">
    <property type="entry name" value="Fer2"/>
    <property type="match status" value="1"/>
</dbReference>
<dbReference type="GO" id="GO:0140647">
    <property type="term" value="P:P450-containing electron transport chain"/>
    <property type="evidence" value="ECO:0007669"/>
    <property type="project" value="InterPro"/>
</dbReference>
<evidence type="ECO:0000313" key="9">
    <source>
        <dbReference type="EMBL" id="KAG5190451.1"/>
    </source>
</evidence>
<evidence type="ECO:0000259" key="8">
    <source>
        <dbReference type="PROSITE" id="PS51085"/>
    </source>
</evidence>
<dbReference type="SMART" id="SM00228">
    <property type="entry name" value="PDZ"/>
    <property type="match status" value="1"/>
</dbReference>
<keyword evidence="5" id="KW-0411">Iron-sulfur</keyword>
<comment type="cofactor">
    <cofactor evidence="6">
        <name>[2Fe-2S] cluster</name>
        <dbReference type="ChEBI" id="CHEBI:190135"/>
    </cofactor>
</comment>
<dbReference type="SUPFAM" id="SSF50156">
    <property type="entry name" value="PDZ domain-like"/>
    <property type="match status" value="1"/>
</dbReference>
<dbReference type="InterPro" id="IPR001041">
    <property type="entry name" value="2Fe-2S_ferredoxin-type"/>
</dbReference>
<evidence type="ECO:0000256" key="3">
    <source>
        <dbReference type="ARBA" id="ARBA00022723"/>
    </source>
</evidence>
<dbReference type="CDD" id="cd00136">
    <property type="entry name" value="PDZ_canonical"/>
    <property type="match status" value="1"/>
</dbReference>
<dbReference type="Gene3D" id="3.10.20.30">
    <property type="match status" value="1"/>
</dbReference>
<dbReference type="GO" id="GO:0005739">
    <property type="term" value="C:mitochondrion"/>
    <property type="evidence" value="ECO:0007669"/>
    <property type="project" value="TreeGrafter"/>
</dbReference>
<protein>
    <recommendedName>
        <fullName evidence="8">2Fe-2S ferredoxin-type domain-containing protein</fullName>
    </recommendedName>
</protein>
<evidence type="ECO:0000256" key="4">
    <source>
        <dbReference type="ARBA" id="ARBA00023004"/>
    </source>
</evidence>
<dbReference type="InterPro" id="IPR012675">
    <property type="entry name" value="Beta-grasp_dom_sf"/>
</dbReference>
<comment type="similarity">
    <text evidence="1">Belongs to the adrenodoxin/putidaredoxin family.</text>
</comment>
<dbReference type="Gene3D" id="2.30.42.10">
    <property type="match status" value="1"/>
</dbReference>
<accession>A0A836CP36</accession>
<dbReference type="InterPro" id="IPR001055">
    <property type="entry name" value="Adrenodoxin-like"/>
</dbReference>
<dbReference type="InterPro" id="IPR036034">
    <property type="entry name" value="PDZ_sf"/>
</dbReference>
<comment type="caution">
    <text evidence="9">The sequence shown here is derived from an EMBL/GenBank/DDBJ whole genome shotgun (WGS) entry which is preliminary data.</text>
</comment>